<evidence type="ECO:0000256" key="1">
    <source>
        <dbReference type="SAM" id="MobiDB-lite"/>
    </source>
</evidence>
<dbReference type="Proteomes" id="UP001372714">
    <property type="component" value="Chromosome"/>
</dbReference>
<sequence length="61" mass="6528">MKVRALAELSTPKGPKEIGDEFDLPADKAAELKELGWVEEVKETKSTTKADKEAAAADAKA</sequence>
<accession>A0ABZ2FP38</accession>
<evidence type="ECO:0008006" key="4">
    <source>
        <dbReference type="Google" id="ProtNLM"/>
    </source>
</evidence>
<name>A0ABZ2FP38_9PSED</name>
<reference evidence="2 3" key="1">
    <citation type="submission" date="2024-02" db="EMBL/GenBank/DDBJ databases">
        <title>The whole genome sequence of Pseudomonas benzopyrenica MLY92.</title>
        <authorList>
            <person name="Liu Y."/>
        </authorList>
    </citation>
    <scope>NUCLEOTIDE SEQUENCE [LARGE SCALE GENOMIC DNA]</scope>
    <source>
        <strain evidence="2 3">MLY92</strain>
    </source>
</reference>
<proteinExistence type="predicted"/>
<evidence type="ECO:0000313" key="2">
    <source>
        <dbReference type="EMBL" id="WWM65430.1"/>
    </source>
</evidence>
<dbReference type="RefSeq" id="WP_338544899.1">
    <property type="nucleotide sequence ID" value="NZ_CP145723.1"/>
</dbReference>
<feature type="region of interest" description="Disordered" evidence="1">
    <location>
        <begin position="1"/>
        <end position="23"/>
    </location>
</feature>
<organism evidence="2 3">
    <name type="scientific">Pseudomonas benzopyrenica</name>
    <dbReference type="NCBI Taxonomy" id="2993566"/>
    <lineage>
        <taxon>Bacteria</taxon>
        <taxon>Pseudomonadati</taxon>
        <taxon>Pseudomonadota</taxon>
        <taxon>Gammaproteobacteria</taxon>
        <taxon>Pseudomonadales</taxon>
        <taxon>Pseudomonadaceae</taxon>
        <taxon>Pseudomonas</taxon>
    </lineage>
</organism>
<gene>
    <name evidence="2" type="ORF">V6W80_17125</name>
</gene>
<feature type="compositionally biased region" description="Basic and acidic residues" evidence="1">
    <location>
        <begin position="14"/>
        <end position="23"/>
    </location>
</feature>
<evidence type="ECO:0000313" key="3">
    <source>
        <dbReference type="Proteomes" id="UP001372714"/>
    </source>
</evidence>
<keyword evidence="3" id="KW-1185">Reference proteome</keyword>
<dbReference type="EMBL" id="CP145723">
    <property type="protein sequence ID" value="WWM65430.1"/>
    <property type="molecule type" value="Genomic_DNA"/>
</dbReference>
<protein>
    <recommendedName>
        <fullName evidence="4">Mu-like prophage FluMu N-terminal domain-containing protein</fullName>
    </recommendedName>
</protein>